<reference evidence="1 2" key="2">
    <citation type="submission" date="2020-03" db="EMBL/GenBank/DDBJ databases">
        <authorList>
            <person name="Ichikawa N."/>
            <person name="Kimura A."/>
            <person name="Kitahashi Y."/>
            <person name="Uohara A."/>
        </authorList>
    </citation>
    <scope>NUCLEOTIDE SEQUENCE [LARGE SCALE GENOMIC DNA]</scope>
    <source>
        <strain evidence="1 2">NBRC 108639</strain>
    </source>
</reference>
<protein>
    <submittedName>
        <fullName evidence="1">Uncharacterized protein</fullName>
    </submittedName>
</protein>
<dbReference type="Proteomes" id="UP000482800">
    <property type="component" value="Unassembled WGS sequence"/>
</dbReference>
<dbReference type="AlphaFoldDB" id="A0A6V8KS95"/>
<evidence type="ECO:0000313" key="1">
    <source>
        <dbReference type="EMBL" id="GFJ83485.1"/>
    </source>
</evidence>
<accession>A0A6V8KS95</accession>
<organism evidence="1 2">
    <name type="scientific">Phytohabitans houttuyneae</name>
    <dbReference type="NCBI Taxonomy" id="1076126"/>
    <lineage>
        <taxon>Bacteria</taxon>
        <taxon>Bacillati</taxon>
        <taxon>Actinomycetota</taxon>
        <taxon>Actinomycetes</taxon>
        <taxon>Micromonosporales</taxon>
        <taxon>Micromonosporaceae</taxon>
    </lineage>
</organism>
<keyword evidence="2" id="KW-1185">Reference proteome</keyword>
<dbReference type="EMBL" id="BLPF01000003">
    <property type="protein sequence ID" value="GFJ83485.1"/>
    <property type="molecule type" value="Genomic_DNA"/>
</dbReference>
<evidence type="ECO:0000313" key="2">
    <source>
        <dbReference type="Proteomes" id="UP000482800"/>
    </source>
</evidence>
<proteinExistence type="predicted"/>
<name>A0A6V8KS95_9ACTN</name>
<sequence>MNQDRISLDRLRRLLTSNEPADLRTYLTVPNEGQLYQAGTTVPAIGAVVQTNTGLWVPQGSSVSPAPLDFARTYITLSEVTDGFDVSLDWLRSALNRIPIESAIQLVAVAMAKLRDPGRSDPAGDLDRESLPYFTEPTRSRVARKISDGSLIHAPQLLMVLAKLALAGCPDEVDTKDFFETSRAILLLVLADNLKSSRMPTTIDQTVHLSNELVLELAANTNFNSTYREDSQLALFQRRWIEIPRESPSTYYSRPLDEVFAEATGMDLSDLVSFAIGIWASCVAGNPVVHYPTYFANFDWNEERLGTLITSVSMPIQEYREAIRRELTEHPLDWYFTTFARYPLVRFGKHLVVLDPELVLKRCLGLPPMFHMQQKLEERGRHRESIAVKQAFDEYSEKYARQIFESLAGTLGVKRVYSDSDLKRAYKGLSVADVAVDYGDAWVVVEVTTSQAARNTINAVSVDGLERDRKMVVHEASQIAATIDQLRQNRIALTGDQNVMQAIFYPIIVLTEGFPANPLVTSLMRQEIKAAGLLKEQDIAPLELMDLVELDMIEGVVETKGPALPRILDLKRESSFHADSVRNFLLGDRRFTPQRPRRVTETFRRVFFETIRKMGADPTSFEWRQE</sequence>
<comment type="caution">
    <text evidence="1">The sequence shown here is derived from an EMBL/GenBank/DDBJ whole genome shotgun (WGS) entry which is preliminary data.</text>
</comment>
<gene>
    <name evidence="1" type="ORF">Phou_076650</name>
</gene>
<reference evidence="1 2" key="1">
    <citation type="submission" date="2020-03" db="EMBL/GenBank/DDBJ databases">
        <title>Whole genome shotgun sequence of Phytohabitans houttuyneae NBRC 108639.</title>
        <authorList>
            <person name="Komaki H."/>
            <person name="Tamura T."/>
        </authorList>
    </citation>
    <scope>NUCLEOTIDE SEQUENCE [LARGE SCALE GENOMIC DNA]</scope>
    <source>
        <strain evidence="1 2">NBRC 108639</strain>
    </source>
</reference>